<dbReference type="EMBL" id="NMUH01000053">
    <property type="protein sequence ID" value="MQL70006.1"/>
    <property type="molecule type" value="Genomic_DNA"/>
</dbReference>
<evidence type="ECO:0000256" key="1">
    <source>
        <dbReference type="SAM" id="Phobius"/>
    </source>
</evidence>
<protein>
    <recommendedName>
        <fullName evidence="2">Neprosin PEP catalytic domain-containing protein</fullName>
    </recommendedName>
</protein>
<dbReference type="InterPro" id="IPR025521">
    <property type="entry name" value="Neprosin_propep"/>
</dbReference>
<evidence type="ECO:0000313" key="3">
    <source>
        <dbReference type="EMBL" id="MQL70006.1"/>
    </source>
</evidence>
<dbReference type="InterPro" id="IPR004314">
    <property type="entry name" value="Neprosin"/>
</dbReference>
<proteinExistence type="predicted"/>
<dbReference type="PROSITE" id="PS52045">
    <property type="entry name" value="NEPROSIN_PEP_CD"/>
    <property type="match status" value="1"/>
</dbReference>
<comment type="caution">
    <text evidence="3">The sequence shown here is derived from an EMBL/GenBank/DDBJ whole genome shotgun (WGS) entry which is preliminary data.</text>
</comment>
<dbReference type="PANTHER" id="PTHR31589:SF221">
    <property type="entry name" value="LIGASE, PUTATIVE (DUF239)-RELATED"/>
    <property type="match status" value="1"/>
</dbReference>
<feature type="domain" description="Neprosin PEP catalytic" evidence="2">
    <location>
        <begin position="91"/>
        <end position="209"/>
    </location>
</feature>
<dbReference type="PANTHER" id="PTHR31589">
    <property type="entry name" value="PROTEIN, PUTATIVE (DUF239)-RELATED-RELATED"/>
    <property type="match status" value="1"/>
</dbReference>
<keyword evidence="4" id="KW-1185">Reference proteome</keyword>
<sequence>IDDHIIDCIDIYQQPAFQHPLLINHTLQLKPNYPSKANDYASKAPLPWNSSKSCPNGTIPIERTQGNSHFTSNHLINHTYKHPQYFLRQRVMQQGNIEDVHEHSLIQVEHDKTYGIKATLNVWNPKLEKQYEFSVSQVWFIGGDRENNLEAGWAVSIIYVYSKLSYLTHFNSHNHIRNESHVILSFYVIALMSSLISCIFLMIIISLVL</sequence>
<name>A0A843TID0_COLES</name>
<evidence type="ECO:0000313" key="4">
    <source>
        <dbReference type="Proteomes" id="UP000652761"/>
    </source>
</evidence>
<dbReference type="Proteomes" id="UP000652761">
    <property type="component" value="Unassembled WGS sequence"/>
</dbReference>
<keyword evidence="1" id="KW-1133">Transmembrane helix</keyword>
<dbReference type="AlphaFoldDB" id="A0A843TID0"/>
<dbReference type="OrthoDB" id="1858978at2759"/>
<dbReference type="InterPro" id="IPR053168">
    <property type="entry name" value="Glutamic_endopeptidase"/>
</dbReference>
<feature type="transmembrane region" description="Helical" evidence="1">
    <location>
        <begin position="184"/>
        <end position="208"/>
    </location>
</feature>
<keyword evidence="1" id="KW-0472">Membrane</keyword>
<dbReference type="Pfam" id="PF14365">
    <property type="entry name" value="Neprosin_AP"/>
    <property type="match status" value="1"/>
</dbReference>
<organism evidence="3 4">
    <name type="scientific">Colocasia esculenta</name>
    <name type="common">Wild taro</name>
    <name type="synonym">Arum esculentum</name>
    <dbReference type="NCBI Taxonomy" id="4460"/>
    <lineage>
        <taxon>Eukaryota</taxon>
        <taxon>Viridiplantae</taxon>
        <taxon>Streptophyta</taxon>
        <taxon>Embryophyta</taxon>
        <taxon>Tracheophyta</taxon>
        <taxon>Spermatophyta</taxon>
        <taxon>Magnoliopsida</taxon>
        <taxon>Liliopsida</taxon>
        <taxon>Araceae</taxon>
        <taxon>Aroideae</taxon>
        <taxon>Colocasieae</taxon>
        <taxon>Colocasia</taxon>
    </lineage>
</organism>
<reference evidence="3" key="1">
    <citation type="submission" date="2017-07" db="EMBL/GenBank/DDBJ databases">
        <title>Taro Niue Genome Assembly and Annotation.</title>
        <authorList>
            <person name="Atibalentja N."/>
            <person name="Keating K."/>
            <person name="Fields C.J."/>
        </authorList>
    </citation>
    <scope>NUCLEOTIDE SEQUENCE</scope>
    <source>
        <strain evidence="3">Niue_2</strain>
        <tissue evidence="3">Leaf</tissue>
    </source>
</reference>
<feature type="non-terminal residue" evidence="3">
    <location>
        <position position="209"/>
    </location>
</feature>
<gene>
    <name evidence="3" type="ORF">Taro_002313</name>
</gene>
<accession>A0A843TID0</accession>
<evidence type="ECO:0000259" key="2">
    <source>
        <dbReference type="PROSITE" id="PS52045"/>
    </source>
</evidence>
<keyword evidence="1" id="KW-0812">Transmembrane</keyword>